<keyword evidence="2" id="KW-0472">Membrane</keyword>
<feature type="compositionally biased region" description="Basic and acidic residues" evidence="1">
    <location>
        <begin position="222"/>
        <end position="239"/>
    </location>
</feature>
<evidence type="ECO:0000313" key="5">
    <source>
        <dbReference type="Proteomes" id="UP000005408"/>
    </source>
</evidence>
<evidence type="ECO:0000256" key="3">
    <source>
        <dbReference type="SAM" id="SignalP"/>
    </source>
</evidence>
<proteinExistence type="predicted"/>
<evidence type="ECO:0000313" key="4">
    <source>
        <dbReference type="EnsemblMetazoa" id="G27349.1:cds"/>
    </source>
</evidence>
<keyword evidence="2" id="KW-0812">Transmembrane</keyword>
<name>A0A8W8LCB3_MAGGI</name>
<protein>
    <recommendedName>
        <fullName evidence="6">CUB domain-containing protein</fullName>
    </recommendedName>
</protein>
<evidence type="ECO:0008006" key="6">
    <source>
        <dbReference type="Google" id="ProtNLM"/>
    </source>
</evidence>
<dbReference type="AlphaFoldDB" id="A0A8W8LCB3"/>
<organism evidence="4 5">
    <name type="scientific">Magallana gigas</name>
    <name type="common">Pacific oyster</name>
    <name type="synonym">Crassostrea gigas</name>
    <dbReference type="NCBI Taxonomy" id="29159"/>
    <lineage>
        <taxon>Eukaryota</taxon>
        <taxon>Metazoa</taxon>
        <taxon>Spiralia</taxon>
        <taxon>Lophotrochozoa</taxon>
        <taxon>Mollusca</taxon>
        <taxon>Bivalvia</taxon>
        <taxon>Autobranchia</taxon>
        <taxon>Pteriomorphia</taxon>
        <taxon>Ostreida</taxon>
        <taxon>Ostreoidea</taxon>
        <taxon>Ostreidae</taxon>
        <taxon>Magallana</taxon>
    </lineage>
</organism>
<evidence type="ECO:0000256" key="1">
    <source>
        <dbReference type="SAM" id="MobiDB-lite"/>
    </source>
</evidence>
<sequence>MFRLCLLYCNFGQDQMCIRCRTTVLLFIIYLSRTCVDASCSNPDDVRDVTATSAARRIYFPFNDAPSSSYDVCYDWRITGQPGELLELFLIQTTQYDQPCTVGRSCLRIFDGYNYSAVFGFRKMYEEDGNVTEALRLAFPAHQSVFIRFFTYENSSFLLQHKSRGDIDDGGFSSKDKKSLGIALTSCAVAVIAIVIAMFTVLVCSRTKDKETTGSESGLVPERSRREPDNLSRLFEARPSRQNMSAL</sequence>
<feature type="region of interest" description="Disordered" evidence="1">
    <location>
        <begin position="211"/>
        <end position="247"/>
    </location>
</feature>
<dbReference type="EnsemblMetazoa" id="G27349.1">
    <property type="protein sequence ID" value="G27349.1:cds"/>
    <property type="gene ID" value="G27349"/>
</dbReference>
<accession>A0A8W8LCB3</accession>
<dbReference type="Proteomes" id="UP000005408">
    <property type="component" value="Unassembled WGS sequence"/>
</dbReference>
<keyword evidence="3" id="KW-0732">Signal</keyword>
<evidence type="ECO:0000256" key="2">
    <source>
        <dbReference type="SAM" id="Phobius"/>
    </source>
</evidence>
<keyword evidence="2" id="KW-1133">Transmembrane helix</keyword>
<feature type="signal peptide" evidence="3">
    <location>
        <begin position="1"/>
        <end position="38"/>
    </location>
</feature>
<keyword evidence="5" id="KW-1185">Reference proteome</keyword>
<feature type="chain" id="PRO_5036487914" description="CUB domain-containing protein" evidence="3">
    <location>
        <begin position="39"/>
        <end position="247"/>
    </location>
</feature>
<reference evidence="4" key="1">
    <citation type="submission" date="2022-08" db="UniProtKB">
        <authorList>
            <consortium name="EnsemblMetazoa"/>
        </authorList>
    </citation>
    <scope>IDENTIFICATION</scope>
    <source>
        <strain evidence="4">05x7-T-G4-1.051#20</strain>
    </source>
</reference>
<feature type="transmembrane region" description="Helical" evidence="2">
    <location>
        <begin position="180"/>
        <end position="203"/>
    </location>
</feature>